<feature type="domain" description="Predicted membrane protein YciQ-like C-terminal" evidence="2">
    <location>
        <begin position="11"/>
        <end position="113"/>
    </location>
</feature>
<comment type="caution">
    <text evidence="3">The sequence shown here is derived from an EMBL/GenBank/DDBJ whole genome shotgun (WGS) entry which is preliminary data.</text>
</comment>
<dbReference type="Pfam" id="PF20990">
    <property type="entry name" value="DUF2207_C"/>
    <property type="match status" value="1"/>
</dbReference>
<gene>
    <name evidence="3" type="ORF">CEO22_626</name>
</gene>
<dbReference type="EMBL" id="VMFD01000070">
    <property type="protein sequence ID" value="TSC65022.1"/>
    <property type="molecule type" value="Genomic_DNA"/>
</dbReference>
<accession>A0A554J9L9</accession>
<evidence type="ECO:0000259" key="2">
    <source>
        <dbReference type="Pfam" id="PF20990"/>
    </source>
</evidence>
<dbReference type="InterPro" id="IPR048389">
    <property type="entry name" value="YciQ-like_C"/>
</dbReference>
<keyword evidence="1" id="KW-1133">Transmembrane helix</keyword>
<feature type="transmembrane region" description="Helical" evidence="1">
    <location>
        <begin position="12"/>
        <end position="28"/>
    </location>
</feature>
<evidence type="ECO:0000313" key="3">
    <source>
        <dbReference type="EMBL" id="TSC65022.1"/>
    </source>
</evidence>
<dbReference type="AlphaFoldDB" id="A0A554J9L9"/>
<dbReference type="Proteomes" id="UP000316253">
    <property type="component" value="Unassembled WGS sequence"/>
</dbReference>
<sequence length="160" mass="17994">AFTHRRHQGNGLALIVIGLLLFAWAIMVELKPSGLLLPLAATIGLGLIILLVAPRIPLLTDQGVVTRTAWQNRRDLLSQKQPIGAPAQANATLEYWLPYALALGVERQWIERFAELPYAKPDWFETDQDQFSLATFTQELLTWLRALSQQIEKAKEPDVI</sequence>
<evidence type="ECO:0000256" key="1">
    <source>
        <dbReference type="SAM" id="Phobius"/>
    </source>
</evidence>
<evidence type="ECO:0000313" key="4">
    <source>
        <dbReference type="Proteomes" id="UP000316253"/>
    </source>
</evidence>
<feature type="transmembrane region" description="Helical" evidence="1">
    <location>
        <begin position="34"/>
        <end position="53"/>
    </location>
</feature>
<reference evidence="3 4" key="1">
    <citation type="submission" date="2017-08" db="EMBL/GenBank/DDBJ databases">
        <title>Mechanisms for carbon and nitrogen cycling indicate functional differentiation within the Candidate Phyla Radiation.</title>
        <authorList>
            <person name="Danczak R.E."/>
            <person name="Johnston M.D."/>
            <person name="Kenah C."/>
            <person name="Slattery M."/>
            <person name="Wrighton K.C."/>
            <person name="Wilkins M.J."/>
        </authorList>
    </citation>
    <scope>NUCLEOTIDE SEQUENCE [LARGE SCALE GENOMIC DNA]</scope>
    <source>
        <strain evidence="3">Gr01-1014_85</strain>
    </source>
</reference>
<keyword evidence="1" id="KW-0812">Transmembrane</keyword>
<protein>
    <recommendedName>
        <fullName evidence="2">Predicted membrane protein YciQ-like C-terminal domain-containing protein</fullName>
    </recommendedName>
</protein>
<keyword evidence="1" id="KW-0472">Membrane</keyword>
<feature type="non-terminal residue" evidence="3">
    <location>
        <position position="1"/>
    </location>
</feature>
<proteinExistence type="predicted"/>
<organism evidence="3 4">
    <name type="scientific">Candidatus Berkelbacteria bacterium Gr01-1014_85</name>
    <dbReference type="NCBI Taxonomy" id="2017150"/>
    <lineage>
        <taxon>Bacteria</taxon>
        <taxon>Candidatus Berkelbacteria</taxon>
    </lineage>
</organism>
<name>A0A554J9L9_9BACT</name>